<accession>A0ABV2QA65</accession>
<comment type="caution">
    <text evidence="1">The sequence shown here is derived from an EMBL/GenBank/DDBJ whole genome shotgun (WGS) entry which is preliminary data.</text>
</comment>
<reference evidence="1 2" key="1">
    <citation type="submission" date="2024-06" db="EMBL/GenBank/DDBJ databases">
        <title>Sorghum-associated microbial communities from plants grown in Nebraska, USA.</title>
        <authorList>
            <person name="Schachtman D."/>
        </authorList>
    </citation>
    <scope>NUCLEOTIDE SEQUENCE [LARGE SCALE GENOMIC DNA]</scope>
    <source>
        <strain evidence="1 2">2709</strain>
    </source>
</reference>
<organism evidence="1 2">
    <name type="scientific">Ottowia thiooxydans</name>
    <dbReference type="NCBI Taxonomy" id="219182"/>
    <lineage>
        <taxon>Bacteria</taxon>
        <taxon>Pseudomonadati</taxon>
        <taxon>Pseudomonadota</taxon>
        <taxon>Betaproteobacteria</taxon>
        <taxon>Burkholderiales</taxon>
        <taxon>Comamonadaceae</taxon>
        <taxon>Ottowia</taxon>
    </lineage>
</organism>
<sequence>MPQAWPAGRPWRVMLASNTHAVGHGVAVVLALQAGELVRRGMGVVVAGPVGGHDFSYPGCARLDVADARGLALTADRFGVDLIVACTPPFFSVVHEPGCKSVMAFDHGEPPPDWFPDRVRRGRLLEEKDLALPLAKAVYTNSKAVAGESRTPVTGVIPLGNGHLGQWSEDRMARRQMVRKALGWSDRFIVLNVCRFHKAERQYKGVDTYSAVQAAVRERSGAAPGEIQFVQCGKALEDDVKAVNAAGLVAMANPSDASLIDIYAAADAYANFSRWEGYNLGIGQALAMGLPTLASDIPAHREFGIEVTNDIHRAADWVAERWRERASVQRVARPTPWEPHLERFAQVVESLCVQASTTK</sequence>
<evidence type="ECO:0000313" key="2">
    <source>
        <dbReference type="Proteomes" id="UP001549320"/>
    </source>
</evidence>
<dbReference type="Proteomes" id="UP001549320">
    <property type="component" value="Unassembled WGS sequence"/>
</dbReference>
<proteinExistence type="predicted"/>
<protein>
    <submittedName>
        <fullName evidence="1">Glycosyltransferase involved in cell wall biosynthesis</fullName>
    </submittedName>
</protein>
<dbReference type="SUPFAM" id="SSF53756">
    <property type="entry name" value="UDP-Glycosyltransferase/glycogen phosphorylase"/>
    <property type="match status" value="1"/>
</dbReference>
<evidence type="ECO:0000313" key="1">
    <source>
        <dbReference type="EMBL" id="MET4577910.1"/>
    </source>
</evidence>
<dbReference type="Pfam" id="PF13692">
    <property type="entry name" value="Glyco_trans_1_4"/>
    <property type="match status" value="1"/>
</dbReference>
<gene>
    <name evidence="1" type="ORF">ABIE13_003021</name>
</gene>
<dbReference type="Gene3D" id="3.40.50.2000">
    <property type="entry name" value="Glycogen Phosphorylase B"/>
    <property type="match status" value="1"/>
</dbReference>
<dbReference type="EMBL" id="JBEPSH010000005">
    <property type="protein sequence ID" value="MET4577910.1"/>
    <property type="molecule type" value="Genomic_DNA"/>
</dbReference>
<keyword evidence="2" id="KW-1185">Reference proteome</keyword>
<name>A0ABV2QA65_9BURK</name>